<dbReference type="Proteomes" id="UP000284706">
    <property type="component" value="Unassembled WGS sequence"/>
</dbReference>
<proteinExistence type="predicted"/>
<dbReference type="AlphaFoldDB" id="A0A409Y714"/>
<feature type="region of interest" description="Disordered" evidence="1">
    <location>
        <begin position="272"/>
        <end position="466"/>
    </location>
</feature>
<dbReference type="InParanoid" id="A0A409Y714"/>
<feature type="compositionally biased region" description="Polar residues" evidence="1">
    <location>
        <begin position="396"/>
        <end position="416"/>
    </location>
</feature>
<feature type="compositionally biased region" description="Low complexity" evidence="1">
    <location>
        <begin position="127"/>
        <end position="138"/>
    </location>
</feature>
<comment type="caution">
    <text evidence="2">The sequence shown here is derived from an EMBL/GenBank/DDBJ whole genome shotgun (WGS) entry which is preliminary data.</text>
</comment>
<feature type="compositionally biased region" description="Polar residues" evidence="1">
    <location>
        <begin position="453"/>
        <end position="466"/>
    </location>
</feature>
<feature type="compositionally biased region" description="Basic and acidic residues" evidence="1">
    <location>
        <begin position="343"/>
        <end position="370"/>
    </location>
</feature>
<sequence>MAPLPSRKSLESMKRADLQKICKDYGVRANLKSEALIDLLLETQSPPAPRPAQRAVSTRLPSRAGRAGPSRVSSMIVHDISGDEDNSAEDQPEPVAPVAPARTRKAKELQKRLGVGKPVIAGGQGPRAVTRSSGSSRSRQTRLSRSRTVLESTIEEEPEPTSAVAKANVEDVPAPEPSGETIPSPSTAGNETEQPDIRTLIELAMRPLQEQVQTLKSEVTRIESIKSDIAALQVQISDVSKVQKDMMSEFSALHGLSDLVQSLKEDIKHLRISSTPEQSPPNPSTPKAQMGQTIPPIALGVPPPFRDTASVSPTGNIDLLSQSRLLQKRPMVGGSALGKRHRDSTDTTVEGRDDRDGQSESESAAKVERPAKKKARTGKTASNDDGDKGKARAESSRQIPSLMQGDQPTDIPSNRISPAFTVFTGQEESTDYIEPPPPTDHLPDFFRADSPPESLNPQGSRTTGVTTTSADAIENQPHQFGFSFLPISSTPQNPMYTQNFPYPEPPQSPSPAGPSIGFLSDRPDDRGDIFKSFGLPSPLRRNYGSLQDDRTGFVNPAALSQQGPSGRRRDVSSSEVAAGLGLTTARASGSDAAAGPSDDALSTKKTMYGTELESDTRFGDFGVEGVASGFWMNGGKY</sequence>
<organism evidence="2 3">
    <name type="scientific">Gymnopilus dilepis</name>
    <dbReference type="NCBI Taxonomy" id="231916"/>
    <lineage>
        <taxon>Eukaryota</taxon>
        <taxon>Fungi</taxon>
        <taxon>Dikarya</taxon>
        <taxon>Basidiomycota</taxon>
        <taxon>Agaricomycotina</taxon>
        <taxon>Agaricomycetes</taxon>
        <taxon>Agaricomycetidae</taxon>
        <taxon>Agaricales</taxon>
        <taxon>Agaricineae</taxon>
        <taxon>Hymenogastraceae</taxon>
        <taxon>Gymnopilus</taxon>
    </lineage>
</organism>
<feature type="compositionally biased region" description="Basic and acidic residues" evidence="1">
    <location>
        <begin position="385"/>
        <end position="395"/>
    </location>
</feature>
<evidence type="ECO:0000313" key="3">
    <source>
        <dbReference type="Proteomes" id="UP000284706"/>
    </source>
</evidence>
<evidence type="ECO:0000256" key="1">
    <source>
        <dbReference type="SAM" id="MobiDB-lite"/>
    </source>
</evidence>
<reference evidence="2 3" key="1">
    <citation type="journal article" date="2018" name="Evol. Lett.">
        <title>Horizontal gene cluster transfer increased hallucinogenic mushroom diversity.</title>
        <authorList>
            <person name="Reynolds H.T."/>
            <person name="Vijayakumar V."/>
            <person name="Gluck-Thaler E."/>
            <person name="Korotkin H.B."/>
            <person name="Matheny P.B."/>
            <person name="Slot J.C."/>
        </authorList>
    </citation>
    <scope>NUCLEOTIDE SEQUENCE [LARGE SCALE GENOMIC DNA]</scope>
    <source>
        <strain evidence="2 3">SRW20</strain>
    </source>
</reference>
<feature type="compositionally biased region" description="Acidic residues" evidence="1">
    <location>
        <begin position="82"/>
        <end position="92"/>
    </location>
</feature>
<keyword evidence="3" id="KW-1185">Reference proteome</keyword>
<feature type="compositionally biased region" description="Polar residues" evidence="1">
    <location>
        <begin position="309"/>
        <end position="325"/>
    </location>
</feature>
<dbReference type="STRING" id="231916.A0A409Y714"/>
<protein>
    <submittedName>
        <fullName evidence="2">Uncharacterized protein</fullName>
    </submittedName>
</protein>
<dbReference type="EMBL" id="NHYE01001098">
    <property type="protein sequence ID" value="PPQ98733.1"/>
    <property type="molecule type" value="Genomic_DNA"/>
</dbReference>
<feature type="compositionally biased region" description="Polar residues" evidence="1">
    <location>
        <begin position="486"/>
        <end position="500"/>
    </location>
</feature>
<feature type="compositionally biased region" description="Low complexity" evidence="1">
    <location>
        <begin position="585"/>
        <end position="600"/>
    </location>
</feature>
<feature type="compositionally biased region" description="Polar residues" evidence="1">
    <location>
        <begin position="181"/>
        <end position="192"/>
    </location>
</feature>
<feature type="region of interest" description="Disordered" evidence="1">
    <location>
        <begin position="481"/>
        <end position="602"/>
    </location>
</feature>
<dbReference type="OrthoDB" id="3258416at2759"/>
<name>A0A409Y714_9AGAR</name>
<feature type="compositionally biased region" description="Pro residues" evidence="1">
    <location>
        <begin position="502"/>
        <end position="512"/>
    </location>
</feature>
<feature type="region of interest" description="Disordered" evidence="1">
    <location>
        <begin position="43"/>
        <end position="194"/>
    </location>
</feature>
<accession>A0A409Y714</accession>
<gene>
    <name evidence="2" type="ORF">CVT26_010033</name>
</gene>
<evidence type="ECO:0000313" key="2">
    <source>
        <dbReference type="EMBL" id="PPQ98733.1"/>
    </source>
</evidence>